<evidence type="ECO:0000313" key="3">
    <source>
        <dbReference type="EMBL" id="SVD81761.1"/>
    </source>
</evidence>
<proteinExistence type="predicted"/>
<dbReference type="InterPro" id="IPR046342">
    <property type="entry name" value="CBS_dom_sf"/>
</dbReference>
<organism evidence="3">
    <name type="scientific">marine metagenome</name>
    <dbReference type="NCBI Taxonomy" id="408172"/>
    <lineage>
        <taxon>unclassified sequences</taxon>
        <taxon>metagenomes</taxon>
        <taxon>ecological metagenomes</taxon>
    </lineage>
</organism>
<dbReference type="SMART" id="SM00116">
    <property type="entry name" value="CBS"/>
    <property type="match status" value="1"/>
</dbReference>
<dbReference type="InterPro" id="IPR000644">
    <property type="entry name" value="CBS_dom"/>
</dbReference>
<gene>
    <name evidence="3" type="ORF">METZ01_LOCUS434615</name>
</gene>
<dbReference type="EMBL" id="UINC01175238">
    <property type="protein sequence ID" value="SVD81761.1"/>
    <property type="molecule type" value="Genomic_DNA"/>
</dbReference>
<feature type="domain" description="CBS" evidence="2">
    <location>
        <begin position="49"/>
        <end position="109"/>
    </location>
</feature>
<dbReference type="Gene3D" id="3.10.580.10">
    <property type="entry name" value="CBS-domain"/>
    <property type="match status" value="1"/>
</dbReference>
<protein>
    <recommendedName>
        <fullName evidence="2">CBS domain-containing protein</fullName>
    </recommendedName>
</protein>
<accession>A0A382YFS6</accession>
<name>A0A382YFS6_9ZZZZ</name>
<dbReference type="PANTHER" id="PTHR43080">
    <property type="entry name" value="CBS DOMAIN-CONTAINING PROTEIN CBSX3, MITOCHONDRIAL"/>
    <property type="match status" value="1"/>
</dbReference>
<dbReference type="PANTHER" id="PTHR43080:SF2">
    <property type="entry name" value="CBS DOMAIN-CONTAINING PROTEIN"/>
    <property type="match status" value="1"/>
</dbReference>
<dbReference type="InterPro" id="IPR051257">
    <property type="entry name" value="Diverse_CBS-Domain"/>
</dbReference>
<keyword evidence="1" id="KW-0129">CBS domain</keyword>
<dbReference type="AlphaFoldDB" id="A0A382YFS6"/>
<evidence type="ECO:0000256" key="1">
    <source>
        <dbReference type="ARBA" id="ARBA00023122"/>
    </source>
</evidence>
<sequence length="113" mass="12741">MDSMHDADVWSLVVNRNGKPYGVVTERDMLRRCFRLDLDPSVLTIGEIMSYPLITIEQDLAVGAALNLLMTDGIRRLFVVDKKGALIGRVTQTQCLKGTLELIMGMQQVFEQR</sequence>
<dbReference type="Pfam" id="PF00571">
    <property type="entry name" value="CBS"/>
    <property type="match status" value="2"/>
</dbReference>
<evidence type="ECO:0000259" key="2">
    <source>
        <dbReference type="PROSITE" id="PS51371"/>
    </source>
</evidence>
<dbReference type="SUPFAM" id="SSF54631">
    <property type="entry name" value="CBS-domain pair"/>
    <property type="match status" value="1"/>
</dbReference>
<dbReference type="PROSITE" id="PS51371">
    <property type="entry name" value="CBS"/>
    <property type="match status" value="1"/>
</dbReference>
<reference evidence="3" key="1">
    <citation type="submission" date="2018-05" db="EMBL/GenBank/DDBJ databases">
        <authorList>
            <person name="Lanie J.A."/>
            <person name="Ng W.-L."/>
            <person name="Kazmierczak K.M."/>
            <person name="Andrzejewski T.M."/>
            <person name="Davidsen T.M."/>
            <person name="Wayne K.J."/>
            <person name="Tettelin H."/>
            <person name="Glass J.I."/>
            <person name="Rusch D."/>
            <person name="Podicherti R."/>
            <person name="Tsui H.-C.T."/>
            <person name="Winkler M.E."/>
        </authorList>
    </citation>
    <scope>NUCLEOTIDE SEQUENCE</scope>
</reference>